<sequence length="103" mass="11335">MDLNSATIREIRIDRGWTQQQLADISSLSLRTIQRVESQGLGSLETSKSLAAAFEIERDILLSKNTTIVESASLPQAVNIYFLLFSFALGALIGALVLWLLVL</sequence>
<evidence type="ECO:0000313" key="4">
    <source>
        <dbReference type="Proteomes" id="UP000009282"/>
    </source>
</evidence>
<dbReference type="AlphaFoldDB" id="G4QF72"/>
<evidence type="ECO:0000313" key="3">
    <source>
        <dbReference type="EMBL" id="AEP28416.1"/>
    </source>
</evidence>
<organism evidence="3 4">
    <name type="scientific">Glaciecola nitratireducens (strain JCM 12485 / KCTC 12276 / FR1064)</name>
    <dbReference type="NCBI Taxonomy" id="1085623"/>
    <lineage>
        <taxon>Bacteria</taxon>
        <taxon>Pseudomonadati</taxon>
        <taxon>Pseudomonadota</taxon>
        <taxon>Gammaproteobacteria</taxon>
        <taxon>Alteromonadales</taxon>
        <taxon>Alteromonadaceae</taxon>
        <taxon>Brumicola</taxon>
    </lineage>
</organism>
<dbReference type="STRING" id="1085623.GNIT_0262"/>
<dbReference type="Proteomes" id="UP000009282">
    <property type="component" value="Chromosome"/>
</dbReference>
<keyword evidence="1" id="KW-1133">Transmembrane helix</keyword>
<protein>
    <submittedName>
        <fullName evidence="3">XRE family transcriptional regulator</fullName>
    </submittedName>
</protein>
<keyword evidence="4" id="KW-1185">Reference proteome</keyword>
<gene>
    <name evidence="3" type="ordered locus">GNIT_0262</name>
</gene>
<dbReference type="RefSeq" id="WP_014107295.1">
    <property type="nucleotide sequence ID" value="NC_016041.1"/>
</dbReference>
<dbReference type="CDD" id="cd00093">
    <property type="entry name" value="HTH_XRE"/>
    <property type="match status" value="1"/>
</dbReference>
<name>G4QF72_GLANF</name>
<dbReference type="Gene3D" id="1.10.260.40">
    <property type="entry name" value="lambda repressor-like DNA-binding domains"/>
    <property type="match status" value="1"/>
</dbReference>
<dbReference type="PROSITE" id="PS50943">
    <property type="entry name" value="HTH_CROC1"/>
    <property type="match status" value="1"/>
</dbReference>
<dbReference type="SMART" id="SM00530">
    <property type="entry name" value="HTH_XRE"/>
    <property type="match status" value="1"/>
</dbReference>
<dbReference type="KEGG" id="gni:GNIT_0262"/>
<feature type="transmembrane region" description="Helical" evidence="1">
    <location>
        <begin position="80"/>
        <end position="102"/>
    </location>
</feature>
<dbReference type="EMBL" id="CP003060">
    <property type="protein sequence ID" value="AEP28416.1"/>
    <property type="molecule type" value="Genomic_DNA"/>
</dbReference>
<dbReference type="eggNOG" id="COG1396">
    <property type="taxonomic scope" value="Bacteria"/>
</dbReference>
<dbReference type="InterPro" id="IPR001387">
    <property type="entry name" value="Cro/C1-type_HTH"/>
</dbReference>
<dbReference type="SUPFAM" id="SSF47413">
    <property type="entry name" value="lambda repressor-like DNA-binding domains"/>
    <property type="match status" value="1"/>
</dbReference>
<dbReference type="HOGENOM" id="CLU_175663_0_0_6"/>
<evidence type="ECO:0000259" key="2">
    <source>
        <dbReference type="PROSITE" id="PS50943"/>
    </source>
</evidence>
<proteinExistence type="predicted"/>
<evidence type="ECO:0000256" key="1">
    <source>
        <dbReference type="SAM" id="Phobius"/>
    </source>
</evidence>
<keyword evidence="1" id="KW-0472">Membrane</keyword>
<dbReference type="OrthoDB" id="21915at2"/>
<reference evidence="3 4" key="1">
    <citation type="journal article" date="2011" name="J. Bacteriol.">
        <title>Complete genome sequence of seawater bacterium Glaciecola nitratireducens FR1064T.</title>
        <authorList>
            <person name="Bian F."/>
            <person name="Qin Q.L."/>
            <person name="Xie B.B."/>
            <person name="Shu Y.L."/>
            <person name="Zhang X.Y."/>
            <person name="Yu Y."/>
            <person name="Chen B."/>
            <person name="Chen X.L."/>
            <person name="Zhou B.C."/>
            <person name="Zhang Y.Z."/>
        </authorList>
    </citation>
    <scope>NUCLEOTIDE SEQUENCE [LARGE SCALE GENOMIC DNA]</scope>
    <source>
        <strain evidence="4">JCM 12485 / KCTC 12276 / FR1064</strain>
    </source>
</reference>
<keyword evidence="1" id="KW-0812">Transmembrane</keyword>
<dbReference type="Pfam" id="PF01381">
    <property type="entry name" value="HTH_3"/>
    <property type="match status" value="1"/>
</dbReference>
<accession>G4QF72</accession>
<dbReference type="GO" id="GO:0003677">
    <property type="term" value="F:DNA binding"/>
    <property type="evidence" value="ECO:0007669"/>
    <property type="project" value="InterPro"/>
</dbReference>
<feature type="domain" description="HTH cro/C1-type" evidence="2">
    <location>
        <begin position="8"/>
        <end position="61"/>
    </location>
</feature>
<dbReference type="InterPro" id="IPR010982">
    <property type="entry name" value="Lambda_DNA-bd_dom_sf"/>
</dbReference>